<dbReference type="GeneID" id="9946901"/>
<gene>
    <name evidence="2 4" type="ORF">LOAG_09461</name>
</gene>
<evidence type="ECO:0000313" key="3">
    <source>
        <dbReference type="Proteomes" id="UP000095285"/>
    </source>
</evidence>
<dbReference type="AlphaFoldDB" id="A0A1I7VV57"/>
<evidence type="ECO:0000256" key="1">
    <source>
        <dbReference type="SAM" id="MobiDB-lite"/>
    </source>
</evidence>
<evidence type="ECO:0000313" key="2">
    <source>
        <dbReference type="EMBL" id="EFO19032.2"/>
    </source>
</evidence>
<dbReference type="Proteomes" id="UP000095285">
    <property type="component" value="Unassembled WGS sequence"/>
</dbReference>
<sequence length="89" mass="9883">MEQERGPKRITGKPAQHDTYIYKSTTSRYDPCADSTVKSSKKRKFSEGSDIGSGNGPDTISVVGESQTNKDGPPQKKHKKKKIKEEVDE</sequence>
<dbReference type="CTD" id="9946901"/>
<protein>
    <submittedName>
        <fullName evidence="2 4">Uncharacterized protein</fullName>
    </submittedName>
</protein>
<keyword evidence="3" id="KW-1185">Reference proteome</keyword>
<organism evidence="3 4">
    <name type="scientific">Loa loa</name>
    <name type="common">Eye worm</name>
    <name type="synonym">Filaria loa</name>
    <dbReference type="NCBI Taxonomy" id="7209"/>
    <lineage>
        <taxon>Eukaryota</taxon>
        <taxon>Metazoa</taxon>
        <taxon>Ecdysozoa</taxon>
        <taxon>Nematoda</taxon>
        <taxon>Chromadorea</taxon>
        <taxon>Rhabditida</taxon>
        <taxon>Spirurina</taxon>
        <taxon>Spiruromorpha</taxon>
        <taxon>Filarioidea</taxon>
        <taxon>Onchocercidae</taxon>
        <taxon>Loa</taxon>
    </lineage>
</organism>
<dbReference type="RefSeq" id="XP_020301879.1">
    <property type="nucleotide sequence ID" value="XM_020447936.1"/>
</dbReference>
<accession>A0A1S0TRV3</accession>
<accession>A0A1I7VV57</accession>
<dbReference type="KEGG" id="loa:LOAG_09461"/>
<dbReference type="EMBL" id="JH712077">
    <property type="protein sequence ID" value="EFO19032.2"/>
    <property type="molecule type" value="Genomic_DNA"/>
</dbReference>
<name>A0A1I7VV57_LOALO</name>
<reference evidence="2 3" key="1">
    <citation type="submission" date="2012-04" db="EMBL/GenBank/DDBJ databases">
        <title>The Genome Sequence of Loa loa.</title>
        <authorList>
            <consortium name="The Broad Institute Genome Sequencing Platform"/>
            <consortium name="Broad Institute Genome Sequencing Center for Infectious Disease"/>
            <person name="Nutman T.B."/>
            <person name="Fink D.L."/>
            <person name="Russ C."/>
            <person name="Young S."/>
            <person name="Zeng Q."/>
            <person name="Gargeya S."/>
            <person name="Alvarado L."/>
            <person name="Berlin A."/>
            <person name="Chapman S.B."/>
            <person name="Chen Z."/>
            <person name="Freedman E."/>
            <person name="Gellesch M."/>
            <person name="Goldberg J."/>
            <person name="Griggs A."/>
            <person name="Gujja S."/>
            <person name="Heilman E.R."/>
            <person name="Heiman D."/>
            <person name="Howarth C."/>
            <person name="Mehta T."/>
            <person name="Neiman D."/>
            <person name="Pearson M."/>
            <person name="Roberts A."/>
            <person name="Saif S."/>
            <person name="Shea T."/>
            <person name="Shenoy N."/>
            <person name="Sisk P."/>
            <person name="Stolte C."/>
            <person name="Sykes S."/>
            <person name="White J."/>
            <person name="Yandava C."/>
            <person name="Haas B."/>
            <person name="Henn M.R."/>
            <person name="Nusbaum C."/>
            <person name="Birren B."/>
        </authorList>
    </citation>
    <scope>NUCLEOTIDE SEQUENCE [LARGE SCALE GENOMIC DNA]</scope>
</reference>
<dbReference type="InParanoid" id="A0A1I7VV57"/>
<proteinExistence type="predicted"/>
<evidence type="ECO:0000313" key="4">
    <source>
        <dbReference type="WBParaSite" id="EN70_6642"/>
    </source>
</evidence>
<dbReference type="OMA" id="RYDPCAD"/>
<dbReference type="WBParaSite" id="EN70_6642">
    <property type="protein sequence ID" value="EN70_6642"/>
    <property type="gene ID" value="EN70_6642"/>
</dbReference>
<feature type="region of interest" description="Disordered" evidence="1">
    <location>
        <begin position="1"/>
        <end position="89"/>
    </location>
</feature>
<reference evidence="4" key="2">
    <citation type="submission" date="2016-11" db="UniProtKB">
        <authorList>
            <consortium name="WormBaseParasite"/>
        </authorList>
    </citation>
    <scope>IDENTIFICATION</scope>
</reference>